<dbReference type="Proteomes" id="UP000034491">
    <property type="component" value="Unassembled WGS sequence"/>
</dbReference>
<keyword evidence="6" id="KW-1185">Reference proteome</keyword>
<keyword evidence="2" id="KW-0238">DNA-binding</keyword>
<evidence type="ECO:0000313" key="6">
    <source>
        <dbReference type="Proteomes" id="UP000034491"/>
    </source>
</evidence>
<dbReference type="PANTHER" id="PTHR43130:SF3">
    <property type="entry name" value="HTH-TYPE TRANSCRIPTIONAL REGULATOR RV1931C"/>
    <property type="match status" value="1"/>
</dbReference>
<protein>
    <submittedName>
        <fullName evidence="5">AraC family transcriptional regulator</fullName>
    </submittedName>
</protein>
<dbReference type="InterPro" id="IPR018062">
    <property type="entry name" value="HTH_AraC-typ_CS"/>
</dbReference>
<name>A0A0M2R9S9_9PROT</name>
<dbReference type="SMART" id="SM00342">
    <property type="entry name" value="HTH_ARAC"/>
    <property type="match status" value="1"/>
</dbReference>
<evidence type="ECO:0000259" key="4">
    <source>
        <dbReference type="PROSITE" id="PS01124"/>
    </source>
</evidence>
<dbReference type="GO" id="GO:0043565">
    <property type="term" value="F:sequence-specific DNA binding"/>
    <property type="evidence" value="ECO:0007669"/>
    <property type="project" value="InterPro"/>
</dbReference>
<dbReference type="OrthoDB" id="9793400at2"/>
<feature type="domain" description="HTH araC/xylS-type" evidence="4">
    <location>
        <begin position="241"/>
        <end position="339"/>
    </location>
</feature>
<dbReference type="InterPro" id="IPR020449">
    <property type="entry name" value="Tscrpt_reg_AraC-type_HTH"/>
</dbReference>
<evidence type="ECO:0000256" key="1">
    <source>
        <dbReference type="ARBA" id="ARBA00023015"/>
    </source>
</evidence>
<dbReference type="GO" id="GO:0003700">
    <property type="term" value="F:DNA-binding transcription factor activity"/>
    <property type="evidence" value="ECO:0007669"/>
    <property type="project" value="InterPro"/>
</dbReference>
<dbReference type="AlphaFoldDB" id="A0A0M2R9S9"/>
<dbReference type="EMBL" id="LANI01000002">
    <property type="protein sequence ID" value="KKJ78426.1"/>
    <property type="molecule type" value="Genomic_DNA"/>
</dbReference>
<reference evidence="5 6" key="1">
    <citation type="submission" date="2015-03" db="EMBL/GenBank/DDBJ databases">
        <title>Genome sequence of Kiloniella sp. P1-1, isolated from the gut microflora of Pacific white shrimp, Penaeus vannamei.</title>
        <authorList>
            <person name="Shao Z."/>
            <person name="Wang L."/>
            <person name="Li X."/>
        </authorList>
    </citation>
    <scope>NUCLEOTIDE SEQUENCE [LARGE SCALE GENOMIC DNA]</scope>
    <source>
        <strain evidence="5 6">P1-1</strain>
    </source>
</reference>
<dbReference type="InterPro" id="IPR029062">
    <property type="entry name" value="Class_I_gatase-like"/>
</dbReference>
<dbReference type="PROSITE" id="PS01124">
    <property type="entry name" value="HTH_ARAC_FAMILY_2"/>
    <property type="match status" value="1"/>
</dbReference>
<dbReference type="STRING" id="1549748.WH95_03850"/>
<keyword evidence="1" id="KW-0805">Transcription regulation</keyword>
<dbReference type="Gene3D" id="3.40.50.880">
    <property type="match status" value="1"/>
</dbReference>
<dbReference type="InterPro" id="IPR009057">
    <property type="entry name" value="Homeodomain-like_sf"/>
</dbReference>
<accession>A0A0M2R9S9</accession>
<evidence type="ECO:0000313" key="5">
    <source>
        <dbReference type="EMBL" id="KKJ78426.1"/>
    </source>
</evidence>
<dbReference type="CDD" id="cd03136">
    <property type="entry name" value="GATase1_AraC_ArgR_like"/>
    <property type="match status" value="1"/>
</dbReference>
<dbReference type="RefSeq" id="WP_046503051.1">
    <property type="nucleotide sequence ID" value="NZ_LANI01000002.1"/>
</dbReference>
<dbReference type="Pfam" id="PF12833">
    <property type="entry name" value="HTH_18"/>
    <property type="match status" value="1"/>
</dbReference>
<keyword evidence="3" id="KW-0804">Transcription</keyword>
<dbReference type="Gene3D" id="1.10.10.60">
    <property type="entry name" value="Homeodomain-like"/>
    <property type="match status" value="1"/>
</dbReference>
<dbReference type="InterPro" id="IPR002818">
    <property type="entry name" value="DJ-1/PfpI"/>
</dbReference>
<dbReference type="PROSITE" id="PS00041">
    <property type="entry name" value="HTH_ARAC_FAMILY_1"/>
    <property type="match status" value="1"/>
</dbReference>
<evidence type="ECO:0000256" key="3">
    <source>
        <dbReference type="ARBA" id="ARBA00023163"/>
    </source>
</evidence>
<dbReference type="SUPFAM" id="SSF46689">
    <property type="entry name" value="Homeodomain-like"/>
    <property type="match status" value="2"/>
</dbReference>
<sequence>MNRPSDMTSIGKPSFEVTSKETTSLSVAFILLPNFTLTPFSSVIDTLRLAADDEDYSRPLKCRWSIISPKPGRPVKSSCGVEITPPNDISDLAQYDYLVVVGGLLHKGPQTDLETIKVLQKAADHGVSIIGLCTGTFAMIRAGLMQGKRCCVSWYHYNDFLEEFSDVKPVADQVYVIDGKRITCAGGAGALDLAAWLVEKHLGKAVAQKSLRILQVDKVRSASAPQPQPPAIQLSHNERVRKAVLTMEQNMSSPLSIEELSNRVNISKRQLERTFSEHLGVSPQACYRDLRLRHGLWQLLNTDKAISDIAADCGFSDASHFSRHFSKTYKRPPSSIRNNREEGQDLLQTLTPENFPSVNI</sequence>
<organism evidence="5 6">
    <name type="scientific">Kiloniella litopenaei</name>
    <dbReference type="NCBI Taxonomy" id="1549748"/>
    <lineage>
        <taxon>Bacteria</taxon>
        <taxon>Pseudomonadati</taxon>
        <taxon>Pseudomonadota</taxon>
        <taxon>Alphaproteobacteria</taxon>
        <taxon>Rhodospirillales</taxon>
        <taxon>Kiloniellaceae</taxon>
        <taxon>Kiloniella</taxon>
    </lineage>
</organism>
<dbReference type="PANTHER" id="PTHR43130">
    <property type="entry name" value="ARAC-FAMILY TRANSCRIPTIONAL REGULATOR"/>
    <property type="match status" value="1"/>
</dbReference>
<dbReference type="PRINTS" id="PR00032">
    <property type="entry name" value="HTHARAC"/>
</dbReference>
<gene>
    <name evidence="5" type="ORF">WH95_03850</name>
</gene>
<dbReference type="InterPro" id="IPR052158">
    <property type="entry name" value="INH-QAR"/>
</dbReference>
<dbReference type="Pfam" id="PF01965">
    <property type="entry name" value="DJ-1_PfpI"/>
    <property type="match status" value="1"/>
</dbReference>
<comment type="caution">
    <text evidence="5">The sequence shown here is derived from an EMBL/GenBank/DDBJ whole genome shotgun (WGS) entry which is preliminary data.</text>
</comment>
<proteinExistence type="predicted"/>
<dbReference type="InterPro" id="IPR018060">
    <property type="entry name" value="HTH_AraC"/>
</dbReference>
<dbReference type="SUPFAM" id="SSF52317">
    <property type="entry name" value="Class I glutamine amidotransferase-like"/>
    <property type="match status" value="1"/>
</dbReference>
<evidence type="ECO:0000256" key="2">
    <source>
        <dbReference type="ARBA" id="ARBA00023125"/>
    </source>
</evidence>